<dbReference type="AlphaFoldDB" id="A0A8H8CPM9"/>
<reference evidence="1" key="1">
    <citation type="submission" date="2021-02" db="EMBL/GenBank/DDBJ databases">
        <title>Psilocybe cubensis genome.</title>
        <authorList>
            <person name="Mckernan K.J."/>
            <person name="Crawford S."/>
            <person name="Trippe A."/>
            <person name="Kane L.T."/>
            <person name="Mclaughlin S."/>
        </authorList>
    </citation>
    <scope>NUCLEOTIDE SEQUENCE [LARGE SCALE GENOMIC DNA]</scope>
    <source>
        <strain evidence="1">MGC-MH-2018</strain>
    </source>
</reference>
<evidence type="ECO:0008006" key="2">
    <source>
        <dbReference type="Google" id="ProtNLM"/>
    </source>
</evidence>
<name>A0A8H8CPM9_PSICU</name>
<dbReference type="EMBL" id="JAFIQS010000002">
    <property type="protein sequence ID" value="KAG5172279.1"/>
    <property type="molecule type" value="Genomic_DNA"/>
</dbReference>
<dbReference type="OrthoDB" id="3365698at2759"/>
<accession>A0A8H8CPM9</accession>
<protein>
    <recommendedName>
        <fullName evidence="2">F-box domain-containing protein</fullName>
    </recommendedName>
</protein>
<organism evidence="1">
    <name type="scientific">Psilocybe cubensis</name>
    <name type="common">Psychedelic mushroom</name>
    <name type="synonym">Stropharia cubensis</name>
    <dbReference type="NCBI Taxonomy" id="181762"/>
    <lineage>
        <taxon>Eukaryota</taxon>
        <taxon>Fungi</taxon>
        <taxon>Dikarya</taxon>
        <taxon>Basidiomycota</taxon>
        <taxon>Agaricomycotina</taxon>
        <taxon>Agaricomycetes</taxon>
        <taxon>Agaricomycetidae</taxon>
        <taxon>Agaricales</taxon>
        <taxon>Agaricineae</taxon>
        <taxon>Strophariaceae</taxon>
        <taxon>Psilocybe</taxon>
    </lineage>
</organism>
<sequence length="630" mass="71386">MARTLIRANHRAKQSVKIAIISSLPGATDIILPDPPVPRLLISNQPPTESELALISESIQAAQAEATRLSETLNKTKSDREISRALELVTIYKLEAANQFIRQHQGIISIVRRLPVEILQEVFLWVGTSLFEPNAWSSPRSFVIYNSGPQWNLAQICHSWRTIALNISSLWKLPSITLDNSGTRSKLQLQCIKELLRRSKGQPLHLNITCSYDFEGESHPVLNFLCQYAESWETLCVKLPCKAFAALRSLRGRLPALRRIDLSTSSWSWTWSVVEPNDCFQSAPLLTTVYVESPLRAMFPLPFKQLLHYTEDHGIGLTSPTNWTPPNFDFHALTTLSLTFYSEGYVFPHIALSFLVSLEIRVFYNCPTMRSCFDYLKVPAIQILHITADHDNTMPSLARMLNNSSPCPLKKLTLRHPKRVGPNELSELLLFAPELDTLSVNLPMSSSDILNLAYGYKHQPLVPLLRTCAFHHYKRINEGETTDAAIMDALNRLARSRCEDRYKIESDFSIMSIERLEAFEDFKLSISFEHFEGPMLELHASFNNWSPSTTTSNTLLSLKSELLEVVPRLREGYCSLDHPALARNRKVNDILNSIESMPVGDVRDIVQSAQDPSTLPIRGKNFIQMENFAK</sequence>
<comment type="caution">
    <text evidence="1">The sequence shown here is derived from an EMBL/GenBank/DDBJ whole genome shotgun (WGS) entry which is preliminary data.</text>
</comment>
<gene>
    <name evidence="1" type="ORF">JR316_001776</name>
</gene>
<evidence type="ECO:0000313" key="1">
    <source>
        <dbReference type="EMBL" id="KAG5172279.1"/>
    </source>
</evidence>
<proteinExistence type="predicted"/>